<evidence type="ECO:0000256" key="4">
    <source>
        <dbReference type="ARBA" id="ARBA00022741"/>
    </source>
</evidence>
<accession>A0ABP6ZJH8</accession>
<comment type="function">
    <text evidence="10 11">Involved in cell wall formation. Catalyzes the final step in the synthesis of UDP-N-acetylmuramoyl-pentapeptide, the precursor of murein.</text>
</comment>
<keyword evidence="2 10" id="KW-0436">Ligase</keyword>
<dbReference type="Gene3D" id="3.40.1190.10">
    <property type="entry name" value="Mur-like, catalytic domain"/>
    <property type="match status" value="1"/>
</dbReference>
<dbReference type="InterPro" id="IPR004101">
    <property type="entry name" value="Mur_ligase_C"/>
</dbReference>
<dbReference type="InterPro" id="IPR036565">
    <property type="entry name" value="Mur-like_cat_sf"/>
</dbReference>
<evidence type="ECO:0000259" key="13">
    <source>
        <dbReference type="Pfam" id="PF08245"/>
    </source>
</evidence>
<dbReference type="PANTHER" id="PTHR43024">
    <property type="entry name" value="UDP-N-ACETYLMURAMOYL-TRIPEPTIDE--D-ALANYL-D-ALANINE LIGASE"/>
    <property type="match status" value="1"/>
</dbReference>
<dbReference type="InterPro" id="IPR036615">
    <property type="entry name" value="Mur_ligase_C_dom_sf"/>
</dbReference>
<evidence type="ECO:0000256" key="6">
    <source>
        <dbReference type="ARBA" id="ARBA00022960"/>
    </source>
</evidence>
<feature type="domain" description="Mur ligase central" evidence="13">
    <location>
        <begin position="98"/>
        <end position="278"/>
    </location>
</feature>
<dbReference type="Gene3D" id="3.40.1390.10">
    <property type="entry name" value="MurE/MurF, N-terminal domain"/>
    <property type="match status" value="1"/>
</dbReference>
<comment type="pathway">
    <text evidence="10 11">Cell wall biogenesis; peptidoglycan biosynthesis.</text>
</comment>
<evidence type="ECO:0000256" key="8">
    <source>
        <dbReference type="ARBA" id="ARBA00023306"/>
    </source>
</evidence>
<keyword evidence="15" id="KW-1185">Reference proteome</keyword>
<evidence type="ECO:0000256" key="3">
    <source>
        <dbReference type="ARBA" id="ARBA00022618"/>
    </source>
</evidence>
<keyword evidence="7 10" id="KW-0573">Peptidoglycan synthesis</keyword>
<dbReference type="HAMAP" id="MF_02019">
    <property type="entry name" value="MurF"/>
    <property type="match status" value="1"/>
</dbReference>
<evidence type="ECO:0000256" key="11">
    <source>
        <dbReference type="RuleBase" id="RU004136"/>
    </source>
</evidence>
<dbReference type="Proteomes" id="UP001501074">
    <property type="component" value="Unassembled WGS sequence"/>
</dbReference>
<evidence type="ECO:0000256" key="7">
    <source>
        <dbReference type="ARBA" id="ARBA00022984"/>
    </source>
</evidence>
<dbReference type="InterPro" id="IPR035911">
    <property type="entry name" value="MurE/MurF_N"/>
</dbReference>
<evidence type="ECO:0000259" key="12">
    <source>
        <dbReference type="Pfam" id="PF02875"/>
    </source>
</evidence>
<evidence type="ECO:0000256" key="5">
    <source>
        <dbReference type="ARBA" id="ARBA00022840"/>
    </source>
</evidence>
<protein>
    <recommendedName>
        <fullName evidence="10 11">UDP-N-acetylmuramoyl-tripeptide--D-alanyl-D-alanine ligase</fullName>
        <ecNumber evidence="10 11">6.3.2.10</ecNumber>
    </recommendedName>
    <alternativeName>
        <fullName evidence="10">D-alanyl-D-alanine-adding enzyme</fullName>
    </alternativeName>
</protein>
<dbReference type="Pfam" id="PF02875">
    <property type="entry name" value="Mur_ligase_C"/>
    <property type="match status" value="1"/>
</dbReference>
<dbReference type="PANTHER" id="PTHR43024:SF1">
    <property type="entry name" value="UDP-N-ACETYLMURAMOYL-TRIPEPTIDE--D-ALANYL-D-ALANINE LIGASE"/>
    <property type="match status" value="1"/>
</dbReference>
<evidence type="ECO:0000256" key="9">
    <source>
        <dbReference type="ARBA" id="ARBA00023316"/>
    </source>
</evidence>
<evidence type="ECO:0000256" key="1">
    <source>
        <dbReference type="ARBA" id="ARBA00022490"/>
    </source>
</evidence>
<dbReference type="Pfam" id="PF08245">
    <property type="entry name" value="Mur_ligase_M"/>
    <property type="match status" value="1"/>
</dbReference>
<keyword evidence="1 10" id="KW-0963">Cytoplasm</keyword>
<dbReference type="NCBIfam" id="TIGR01143">
    <property type="entry name" value="murF"/>
    <property type="match status" value="1"/>
</dbReference>
<evidence type="ECO:0000313" key="15">
    <source>
        <dbReference type="Proteomes" id="UP001501074"/>
    </source>
</evidence>
<dbReference type="InterPro" id="IPR013221">
    <property type="entry name" value="Mur_ligase_cen"/>
</dbReference>
<dbReference type="Gene3D" id="3.90.190.20">
    <property type="entry name" value="Mur ligase, C-terminal domain"/>
    <property type="match status" value="1"/>
</dbReference>
<dbReference type="SUPFAM" id="SSF63418">
    <property type="entry name" value="MurE/MurF N-terminal domain"/>
    <property type="match status" value="1"/>
</dbReference>
<dbReference type="InterPro" id="IPR005863">
    <property type="entry name" value="UDP-N-AcMur_synth"/>
</dbReference>
<reference evidence="15" key="1">
    <citation type="journal article" date="2019" name="Int. J. Syst. Evol. Microbiol.">
        <title>The Global Catalogue of Microorganisms (GCM) 10K type strain sequencing project: providing services to taxonomists for standard genome sequencing and annotation.</title>
        <authorList>
            <consortium name="The Broad Institute Genomics Platform"/>
            <consortium name="The Broad Institute Genome Sequencing Center for Infectious Disease"/>
            <person name="Wu L."/>
            <person name="Ma J."/>
        </authorList>
    </citation>
    <scope>NUCLEOTIDE SEQUENCE [LARGE SCALE GENOMIC DNA]</scope>
    <source>
        <strain evidence="15">JCM 16902</strain>
    </source>
</reference>
<feature type="domain" description="Mur ligase C-terminal" evidence="12">
    <location>
        <begin position="301"/>
        <end position="422"/>
    </location>
</feature>
<proteinExistence type="inferred from homology"/>
<keyword evidence="3 10" id="KW-0132">Cell division</keyword>
<keyword evidence="8 10" id="KW-0131">Cell cycle</keyword>
<keyword evidence="4 10" id="KW-0547">Nucleotide-binding</keyword>
<evidence type="ECO:0000256" key="2">
    <source>
        <dbReference type="ARBA" id="ARBA00022598"/>
    </source>
</evidence>
<comment type="catalytic activity">
    <reaction evidence="10 11">
        <text>D-alanyl-D-alanine + UDP-N-acetyl-alpha-D-muramoyl-L-alanyl-gamma-D-glutamyl-meso-2,6-diaminopimelate + ATP = UDP-N-acetyl-alpha-D-muramoyl-L-alanyl-gamma-D-glutamyl-meso-2,6-diaminopimeloyl-D-alanyl-D-alanine + ADP + phosphate + H(+)</text>
        <dbReference type="Rhea" id="RHEA:28374"/>
        <dbReference type="ChEBI" id="CHEBI:15378"/>
        <dbReference type="ChEBI" id="CHEBI:30616"/>
        <dbReference type="ChEBI" id="CHEBI:43474"/>
        <dbReference type="ChEBI" id="CHEBI:57822"/>
        <dbReference type="ChEBI" id="CHEBI:61386"/>
        <dbReference type="ChEBI" id="CHEBI:83905"/>
        <dbReference type="ChEBI" id="CHEBI:456216"/>
        <dbReference type="EC" id="6.3.2.10"/>
    </reaction>
</comment>
<dbReference type="EMBL" id="BAAAZO010000003">
    <property type="protein sequence ID" value="GAA3609083.1"/>
    <property type="molecule type" value="Genomic_DNA"/>
</dbReference>
<dbReference type="InterPro" id="IPR051046">
    <property type="entry name" value="MurCDEF_CellWall_CoF430Synth"/>
</dbReference>
<name>A0ABP6ZJH8_9ACTN</name>
<keyword evidence="5 10" id="KW-0067">ATP-binding</keyword>
<keyword evidence="9 10" id="KW-0961">Cell wall biogenesis/degradation</keyword>
<comment type="similarity">
    <text evidence="10">Belongs to the MurCDEF family. MurF subfamily.</text>
</comment>
<dbReference type="SUPFAM" id="SSF53623">
    <property type="entry name" value="MurD-like peptide ligases, catalytic domain"/>
    <property type="match status" value="1"/>
</dbReference>
<sequence>MTAGEIALICDGEVYGDPSRTVTGEAYLDNRAPVPGGLFVALAGTRSDGHDHAEGAHVVLGSRPTTTTTVVVADPVVALGRLARHVVRQVRPRVIALTGSHGKTGTKDFIAGLLPGAVTTVGNLNNELGVPLTCLRVGDTTDRLVLEMGARGVGQLSWLTSIARPDIAAVLNVGSAHIGRFGSAQLIARAKGELIEALPADGLAVLNADDTRVMVMAPRTPATVRTFGRRGDVTWRHLELDPLGRPSFELALDGGWFPVTLHRSGDHQVSNAAAAATMALAAGESPHDIADRLGRVGPTPHRLEPKERVDGLLVLDDTYNSNPDAALAALACLDRIGRRRAGRTVAVLGEMHELGPHSADSHRQVGALTGIFGVDAVLAVGSAALPVAAESGGVHVPDRAAALDWLQANLTADDVVLVKGSRAGALDLLVDELLGSVPSGPRRAAPSPSLVR</sequence>
<dbReference type="EC" id="6.3.2.10" evidence="10 11"/>
<gene>
    <name evidence="10" type="primary">murF</name>
    <name evidence="14" type="ORF">GCM10022223_26400</name>
</gene>
<comment type="caution">
    <text evidence="10">Lacks conserved residue(s) required for the propagation of feature annotation.</text>
</comment>
<keyword evidence="6 10" id="KW-0133">Cell shape</keyword>
<dbReference type="GO" id="GO:0016874">
    <property type="term" value="F:ligase activity"/>
    <property type="evidence" value="ECO:0007669"/>
    <property type="project" value="UniProtKB-KW"/>
</dbReference>
<evidence type="ECO:0000256" key="10">
    <source>
        <dbReference type="HAMAP-Rule" id="MF_02019"/>
    </source>
</evidence>
<evidence type="ECO:0000313" key="14">
    <source>
        <dbReference type="EMBL" id="GAA3609083.1"/>
    </source>
</evidence>
<comment type="caution">
    <text evidence="14">The sequence shown here is derived from an EMBL/GenBank/DDBJ whole genome shotgun (WGS) entry which is preliminary data.</text>
</comment>
<comment type="subcellular location">
    <subcellularLocation>
        <location evidence="10 11">Cytoplasm</location>
    </subcellularLocation>
</comment>
<dbReference type="SUPFAM" id="SSF53244">
    <property type="entry name" value="MurD-like peptide ligases, peptide-binding domain"/>
    <property type="match status" value="1"/>
</dbReference>
<organism evidence="14 15">
    <name type="scientific">Kineosporia mesophila</name>
    <dbReference type="NCBI Taxonomy" id="566012"/>
    <lineage>
        <taxon>Bacteria</taxon>
        <taxon>Bacillati</taxon>
        <taxon>Actinomycetota</taxon>
        <taxon>Actinomycetes</taxon>
        <taxon>Kineosporiales</taxon>
        <taxon>Kineosporiaceae</taxon>
        <taxon>Kineosporia</taxon>
    </lineage>
</organism>